<evidence type="ECO:0000256" key="1">
    <source>
        <dbReference type="ARBA" id="ARBA00023295"/>
    </source>
</evidence>
<sequence length="577" mass="58818">MALVATATGGAHAEPGTPATPSTPSTPSTPGLTAHQIALLERDPSLSASPDGQIFAVDAWQAPTGAAATADSTADDLTTAQASALTSYSLADTFVMHSRPGANRTIYLDFDGGTLLSTNSWLLNGLSTLVFPGWSLDASPSFSDDERTVIQEVWARVAEDYAPFDIDVTTQEPAAGGLWRASSGDTAYGTRVAFSSGTAVQRALCNGGCGGIAWIGTYNMVTPGETRSPAWVFPSSLGNKAKNLAEAAAHEAGHTLGLSHDGTTTNGYYAGNALWGPIMGSPYAAAVTQWSRGDYLGANNHEDDVAVIAAHGGTLRTDEAGDNPDTALPYTDLPHGTGLITTSADRDWYRLDGCSGTVTAQADPSEVGPNLDIRLELRNASGALLTAAAPATTRVNGRLNGLSATVSRSLTGGPYYVSVAGAGSGEGGASGWASGGYDAYGSLGSYTLAVTGCAGGSSVAKPPSAAKPGASSTPARRPSAPAVPKVAKGATGGKLSIGVRWSTPVTGGAAITGYVINAYRLDARGRVVATKHTSVLPGTTQAVQLMLPKGRWAVRIKARNRIGWGPLSPRSAAAKAR</sequence>
<dbReference type="Gene3D" id="2.60.120.380">
    <property type="match status" value="1"/>
</dbReference>
<keyword evidence="1" id="KW-0326">Glycosidase</keyword>
<feature type="domain" description="Fibronectin type-III" evidence="4">
    <location>
        <begin position="480"/>
        <end position="577"/>
    </location>
</feature>
<feature type="compositionally biased region" description="Low complexity" evidence="3">
    <location>
        <begin position="15"/>
        <end position="32"/>
    </location>
</feature>
<evidence type="ECO:0000256" key="3">
    <source>
        <dbReference type="SAM" id="MobiDB-lite"/>
    </source>
</evidence>
<dbReference type="Gene3D" id="2.60.40.10">
    <property type="entry name" value="Immunoglobulins"/>
    <property type="match status" value="1"/>
</dbReference>
<keyword evidence="2" id="KW-0119">Carbohydrate metabolism</keyword>
<dbReference type="InterPro" id="IPR024079">
    <property type="entry name" value="MetalloPept_cat_dom_sf"/>
</dbReference>
<evidence type="ECO:0000313" key="5">
    <source>
        <dbReference type="EMBL" id="MFD1248314.1"/>
    </source>
</evidence>
<name>A0ABW3VZX4_9ACTN</name>
<dbReference type="Proteomes" id="UP001597229">
    <property type="component" value="Unassembled WGS sequence"/>
</dbReference>
<dbReference type="InterPro" id="IPR036116">
    <property type="entry name" value="FN3_sf"/>
</dbReference>
<keyword evidence="6" id="KW-1185">Reference proteome</keyword>
<dbReference type="InterPro" id="IPR003961">
    <property type="entry name" value="FN3_dom"/>
</dbReference>
<evidence type="ECO:0000256" key="2">
    <source>
        <dbReference type="ARBA" id="ARBA00023326"/>
    </source>
</evidence>
<organism evidence="5 6">
    <name type="scientific">Nocardioides ginsengisoli</name>
    <dbReference type="NCBI Taxonomy" id="363868"/>
    <lineage>
        <taxon>Bacteria</taxon>
        <taxon>Bacillati</taxon>
        <taxon>Actinomycetota</taxon>
        <taxon>Actinomycetes</taxon>
        <taxon>Propionibacteriales</taxon>
        <taxon>Nocardioidaceae</taxon>
        <taxon>Nocardioides</taxon>
    </lineage>
</organism>
<feature type="region of interest" description="Disordered" evidence="3">
    <location>
        <begin position="459"/>
        <end position="487"/>
    </location>
</feature>
<proteinExistence type="predicted"/>
<feature type="compositionally biased region" description="Low complexity" evidence="3">
    <location>
        <begin position="459"/>
        <end position="472"/>
    </location>
</feature>
<feature type="region of interest" description="Disordered" evidence="3">
    <location>
        <begin position="1"/>
        <end position="32"/>
    </location>
</feature>
<protein>
    <submittedName>
        <fullName evidence="5">Fibronectin type III domain-containing protein</fullName>
    </submittedName>
</protein>
<comment type="caution">
    <text evidence="5">The sequence shown here is derived from an EMBL/GenBank/DDBJ whole genome shotgun (WGS) entry which is preliminary data.</text>
</comment>
<dbReference type="PROSITE" id="PS50853">
    <property type="entry name" value="FN3"/>
    <property type="match status" value="1"/>
</dbReference>
<dbReference type="SUPFAM" id="SSF55486">
    <property type="entry name" value="Metalloproteases ('zincins'), catalytic domain"/>
    <property type="match status" value="1"/>
</dbReference>
<dbReference type="RefSeq" id="WP_367918219.1">
    <property type="nucleotide sequence ID" value="NZ_BAABAC010000008.1"/>
</dbReference>
<dbReference type="CDD" id="cd00063">
    <property type="entry name" value="FN3"/>
    <property type="match status" value="1"/>
</dbReference>
<evidence type="ECO:0000313" key="6">
    <source>
        <dbReference type="Proteomes" id="UP001597229"/>
    </source>
</evidence>
<evidence type="ECO:0000259" key="4">
    <source>
        <dbReference type="PROSITE" id="PS50853"/>
    </source>
</evidence>
<keyword evidence="1" id="KW-0378">Hydrolase</keyword>
<dbReference type="Pfam" id="PF13582">
    <property type="entry name" value="Reprolysin_3"/>
    <property type="match status" value="1"/>
</dbReference>
<keyword evidence="2" id="KW-0624">Polysaccharide degradation</keyword>
<accession>A0ABW3VZX4</accession>
<dbReference type="Gene3D" id="3.40.390.10">
    <property type="entry name" value="Collagenase (Catalytic Domain)"/>
    <property type="match status" value="1"/>
</dbReference>
<gene>
    <name evidence="5" type="ORF">ACFQ3F_10995</name>
</gene>
<dbReference type="SUPFAM" id="SSF49265">
    <property type="entry name" value="Fibronectin type III"/>
    <property type="match status" value="1"/>
</dbReference>
<dbReference type="InterPro" id="IPR013783">
    <property type="entry name" value="Ig-like_fold"/>
</dbReference>
<reference evidence="6" key="1">
    <citation type="journal article" date="2019" name="Int. J. Syst. Evol. Microbiol.">
        <title>The Global Catalogue of Microorganisms (GCM) 10K type strain sequencing project: providing services to taxonomists for standard genome sequencing and annotation.</title>
        <authorList>
            <consortium name="The Broad Institute Genomics Platform"/>
            <consortium name="The Broad Institute Genome Sequencing Center for Infectious Disease"/>
            <person name="Wu L."/>
            <person name="Ma J."/>
        </authorList>
    </citation>
    <scope>NUCLEOTIDE SEQUENCE [LARGE SCALE GENOMIC DNA]</scope>
    <source>
        <strain evidence="6">CCUG 52478</strain>
    </source>
</reference>
<dbReference type="EMBL" id="JBHTLX010000015">
    <property type="protein sequence ID" value="MFD1248314.1"/>
    <property type="molecule type" value="Genomic_DNA"/>
</dbReference>